<keyword evidence="2" id="KW-1185">Reference proteome</keyword>
<evidence type="ECO:0000313" key="2">
    <source>
        <dbReference type="Proteomes" id="UP000308600"/>
    </source>
</evidence>
<proteinExistence type="predicted"/>
<organism evidence="1 2">
    <name type="scientific">Pluteus cervinus</name>
    <dbReference type="NCBI Taxonomy" id="181527"/>
    <lineage>
        <taxon>Eukaryota</taxon>
        <taxon>Fungi</taxon>
        <taxon>Dikarya</taxon>
        <taxon>Basidiomycota</taxon>
        <taxon>Agaricomycotina</taxon>
        <taxon>Agaricomycetes</taxon>
        <taxon>Agaricomycetidae</taxon>
        <taxon>Agaricales</taxon>
        <taxon>Pluteineae</taxon>
        <taxon>Pluteaceae</taxon>
        <taxon>Pluteus</taxon>
    </lineage>
</organism>
<evidence type="ECO:0000313" key="1">
    <source>
        <dbReference type="EMBL" id="TFK74872.1"/>
    </source>
</evidence>
<reference evidence="1 2" key="1">
    <citation type="journal article" date="2019" name="Nat. Ecol. Evol.">
        <title>Megaphylogeny resolves global patterns of mushroom evolution.</title>
        <authorList>
            <person name="Varga T."/>
            <person name="Krizsan K."/>
            <person name="Foldi C."/>
            <person name="Dima B."/>
            <person name="Sanchez-Garcia M."/>
            <person name="Sanchez-Ramirez S."/>
            <person name="Szollosi G.J."/>
            <person name="Szarkandi J.G."/>
            <person name="Papp V."/>
            <person name="Albert L."/>
            <person name="Andreopoulos W."/>
            <person name="Angelini C."/>
            <person name="Antonin V."/>
            <person name="Barry K.W."/>
            <person name="Bougher N.L."/>
            <person name="Buchanan P."/>
            <person name="Buyck B."/>
            <person name="Bense V."/>
            <person name="Catcheside P."/>
            <person name="Chovatia M."/>
            <person name="Cooper J."/>
            <person name="Damon W."/>
            <person name="Desjardin D."/>
            <person name="Finy P."/>
            <person name="Geml J."/>
            <person name="Haridas S."/>
            <person name="Hughes K."/>
            <person name="Justo A."/>
            <person name="Karasinski D."/>
            <person name="Kautmanova I."/>
            <person name="Kiss B."/>
            <person name="Kocsube S."/>
            <person name="Kotiranta H."/>
            <person name="LaButti K.M."/>
            <person name="Lechner B.E."/>
            <person name="Liimatainen K."/>
            <person name="Lipzen A."/>
            <person name="Lukacs Z."/>
            <person name="Mihaltcheva S."/>
            <person name="Morgado L.N."/>
            <person name="Niskanen T."/>
            <person name="Noordeloos M.E."/>
            <person name="Ohm R.A."/>
            <person name="Ortiz-Santana B."/>
            <person name="Ovrebo C."/>
            <person name="Racz N."/>
            <person name="Riley R."/>
            <person name="Savchenko A."/>
            <person name="Shiryaev A."/>
            <person name="Soop K."/>
            <person name="Spirin V."/>
            <person name="Szebenyi C."/>
            <person name="Tomsovsky M."/>
            <person name="Tulloss R.E."/>
            <person name="Uehling J."/>
            <person name="Grigoriev I.V."/>
            <person name="Vagvolgyi C."/>
            <person name="Papp T."/>
            <person name="Martin F.M."/>
            <person name="Miettinen O."/>
            <person name="Hibbett D.S."/>
            <person name="Nagy L.G."/>
        </authorList>
    </citation>
    <scope>NUCLEOTIDE SEQUENCE [LARGE SCALE GENOMIC DNA]</scope>
    <source>
        <strain evidence="1 2">NL-1719</strain>
    </source>
</reference>
<dbReference type="EMBL" id="ML208266">
    <property type="protein sequence ID" value="TFK74872.1"/>
    <property type="molecule type" value="Genomic_DNA"/>
</dbReference>
<dbReference type="Proteomes" id="UP000308600">
    <property type="component" value="Unassembled WGS sequence"/>
</dbReference>
<name>A0ACD3BCZ4_9AGAR</name>
<sequence>MVCLPVLVLPLVLLVFSGTTLAKNPKRGLAFAEGSNPSDIWTVNQTSSVLSWQYNWGCIPQSFLPTASMQYIPMQWGLDGIGSFASTVRSKNAKIILGFNEPDLGFQSNLDPTQAARLWKQYIQPLAAAGVKLGAPAISSGPNGRLWLYGDGLDAFYNYLWQMHSQFPGYRLWVTEFASTSQDPAAVSHFMRQSIRYMDNLNWIEAYAWFGFFREQNGTHYSLLDANGHLNELGKVYVFS</sequence>
<protein>
    <submittedName>
        <fullName evidence="1">Uncharacterized protein</fullName>
    </submittedName>
</protein>
<accession>A0ACD3BCZ4</accession>
<gene>
    <name evidence="1" type="ORF">BDN72DRAFT_868491</name>
</gene>